<dbReference type="EMBL" id="LR215048">
    <property type="protein sequence ID" value="VEU81236.1"/>
    <property type="molecule type" value="Genomic_DNA"/>
</dbReference>
<organism evidence="2 3">
    <name type="scientific">Haploplasma axanthum</name>
    <name type="common">Acholeplasma axanthum</name>
    <dbReference type="NCBI Taxonomy" id="29552"/>
    <lineage>
        <taxon>Bacteria</taxon>
        <taxon>Bacillati</taxon>
        <taxon>Mycoplasmatota</taxon>
        <taxon>Mollicutes</taxon>
        <taxon>Acholeplasmatales</taxon>
        <taxon>Acholeplasmataceae</taxon>
        <taxon>Haploplasma</taxon>
    </lineage>
</organism>
<dbReference type="KEGG" id="aaxa:NCTC10138_01634"/>
<evidence type="ECO:0000313" key="2">
    <source>
        <dbReference type="EMBL" id="VEU81236.1"/>
    </source>
</evidence>
<feature type="transmembrane region" description="Helical" evidence="1">
    <location>
        <begin position="7"/>
        <end position="26"/>
    </location>
</feature>
<sequence>MIFKRSFWFNLFIVLGIIGLILSILLDNYEYKLISDIRFYTYIEYVLLYGLIVYFIISNSIHIVKIIGHKKHYKYLVPITSVLMILSVLVILIGLLLSRNQIDYKGLDYSQTRNISELGEGFLKTGIETFAVTIFCGTVYAVTYENVRKTGYYSKDE</sequence>
<feature type="transmembrane region" description="Helical" evidence="1">
    <location>
        <begin position="76"/>
        <end position="97"/>
    </location>
</feature>
<dbReference type="AlphaFoldDB" id="A0A449BFM5"/>
<gene>
    <name evidence="2" type="ORF">NCTC10138_01634</name>
</gene>
<dbReference type="RefSeq" id="WP_026390252.1">
    <property type="nucleotide sequence ID" value="NZ_LR215048.1"/>
</dbReference>
<protein>
    <submittedName>
        <fullName evidence="2">Uncharacterized protein</fullName>
    </submittedName>
</protein>
<keyword evidence="1" id="KW-0472">Membrane</keyword>
<keyword evidence="3" id="KW-1185">Reference proteome</keyword>
<feature type="transmembrane region" description="Helical" evidence="1">
    <location>
        <begin position="46"/>
        <end position="64"/>
    </location>
</feature>
<evidence type="ECO:0000256" key="1">
    <source>
        <dbReference type="SAM" id="Phobius"/>
    </source>
</evidence>
<dbReference type="STRING" id="1278311.GCA_000428705_00609"/>
<accession>A0A449BFM5</accession>
<reference evidence="2 3" key="1">
    <citation type="submission" date="2019-01" db="EMBL/GenBank/DDBJ databases">
        <authorList>
            <consortium name="Pathogen Informatics"/>
        </authorList>
    </citation>
    <scope>NUCLEOTIDE SEQUENCE [LARGE SCALE GENOMIC DNA]</scope>
    <source>
        <strain evidence="2 3">NCTC10138</strain>
    </source>
</reference>
<name>A0A449BFM5_HAPAX</name>
<keyword evidence="1" id="KW-0812">Transmembrane</keyword>
<proteinExistence type="predicted"/>
<dbReference type="Proteomes" id="UP000289841">
    <property type="component" value="Chromosome"/>
</dbReference>
<evidence type="ECO:0000313" key="3">
    <source>
        <dbReference type="Proteomes" id="UP000289841"/>
    </source>
</evidence>
<keyword evidence="1" id="KW-1133">Transmembrane helix</keyword>